<comment type="caution">
    <text evidence="1">The sequence shown here is derived from an EMBL/GenBank/DDBJ whole genome shotgun (WGS) entry which is preliminary data.</text>
</comment>
<accession>A0ABW5WPN5</accession>
<keyword evidence="2" id="KW-1185">Reference proteome</keyword>
<dbReference type="EMBL" id="JBHUOV010000002">
    <property type="protein sequence ID" value="MFD2823880.1"/>
    <property type="molecule type" value="Genomic_DNA"/>
</dbReference>
<dbReference type="Pfam" id="PF07949">
    <property type="entry name" value="YbbR"/>
    <property type="match status" value="1"/>
</dbReference>
<reference evidence="2" key="1">
    <citation type="journal article" date="2019" name="Int. J. Syst. Evol. Microbiol.">
        <title>The Global Catalogue of Microorganisms (GCM) 10K type strain sequencing project: providing services to taxonomists for standard genome sequencing and annotation.</title>
        <authorList>
            <consortium name="The Broad Institute Genomics Platform"/>
            <consortium name="The Broad Institute Genome Sequencing Center for Infectious Disease"/>
            <person name="Wu L."/>
            <person name="Ma J."/>
        </authorList>
    </citation>
    <scope>NUCLEOTIDE SEQUENCE [LARGE SCALE GENOMIC DNA]</scope>
    <source>
        <strain evidence="2">KCTC 32141</strain>
    </source>
</reference>
<gene>
    <name evidence="1" type="ORF">ACFS5M_09380</name>
</gene>
<dbReference type="PANTHER" id="PTHR37804:SF1">
    <property type="entry name" value="CDAA REGULATORY PROTEIN CDAR"/>
    <property type="match status" value="1"/>
</dbReference>
<evidence type="ECO:0000313" key="1">
    <source>
        <dbReference type="EMBL" id="MFD2823880.1"/>
    </source>
</evidence>
<sequence length="321" mass="36760">MIKNIKSRIQSLIKTRKINVFLLFLALSFGILLLTKLSKNYTNTFIFELNKINIPEEEVVINNANHKLQITIKTYGFELLKYHFTKPKLNIDFSKQIVKTDSVYIWTKSKAFATLSNQFNKNIEILNIVPDSLEFAYDVSAVKMVPITLLSDFNYSPGYNLSDQIDLKPDSIKVIGAQALLDKLTVIKTDTLSLNDIKQDISEHVDLKIPKAFSDLKFAQKKIHVSAKIEKHTEGTLSIPIEIINVPNHLTLKYFPKAVNVSYYTSLANFNTISENQFKVICDYSKIEEGQSFLVPQIVEKPTKVKHARIKEEQIEFIITK</sequence>
<dbReference type="PANTHER" id="PTHR37804">
    <property type="entry name" value="CDAA REGULATORY PROTEIN CDAR"/>
    <property type="match status" value="1"/>
</dbReference>
<name>A0ABW5WPN5_9FLAO</name>
<dbReference type="RefSeq" id="WP_183488163.1">
    <property type="nucleotide sequence ID" value="NZ_JBHUOV010000002.1"/>
</dbReference>
<evidence type="ECO:0000313" key="2">
    <source>
        <dbReference type="Proteomes" id="UP001597533"/>
    </source>
</evidence>
<protein>
    <submittedName>
        <fullName evidence="1">YbbR-like domain-containing protein</fullName>
    </submittedName>
</protein>
<dbReference type="InterPro" id="IPR053154">
    <property type="entry name" value="c-di-AMP_regulator"/>
</dbReference>
<dbReference type="Gene3D" id="2.170.120.30">
    <property type="match status" value="1"/>
</dbReference>
<dbReference type="Gene3D" id="2.170.120.40">
    <property type="entry name" value="YbbR-like domain"/>
    <property type="match status" value="1"/>
</dbReference>
<organism evidence="1 2">
    <name type="scientific">Lacinutrix iliipiscaria</name>
    <dbReference type="NCBI Taxonomy" id="1230532"/>
    <lineage>
        <taxon>Bacteria</taxon>
        <taxon>Pseudomonadati</taxon>
        <taxon>Bacteroidota</taxon>
        <taxon>Flavobacteriia</taxon>
        <taxon>Flavobacteriales</taxon>
        <taxon>Flavobacteriaceae</taxon>
        <taxon>Lacinutrix</taxon>
    </lineage>
</organism>
<dbReference type="InterPro" id="IPR012505">
    <property type="entry name" value="YbbR"/>
</dbReference>
<dbReference type="Proteomes" id="UP001597533">
    <property type="component" value="Unassembled WGS sequence"/>
</dbReference>
<proteinExistence type="predicted"/>